<sequence>MTPTLFGRWQTRIFLLATVGMLISLPFYGGYLGHKFDLVYFWIVFYVGLFGIAWDVLYNYLQKYMWDHDWPGVFQFYAGVVEGVVLALIIANIGLPHIPKSKFDLITFIQHYGLVWLGVYLSAWVVMRLLFPRWRFRGGEWIGKWPRIS</sequence>
<dbReference type="Proteomes" id="UP000076555">
    <property type="component" value="Unassembled WGS sequence"/>
</dbReference>
<dbReference type="OrthoDB" id="4546196at2"/>
<gene>
    <name evidence="2" type="ORF">A2T98_00695</name>
</gene>
<feature type="transmembrane region" description="Helical" evidence="1">
    <location>
        <begin position="12"/>
        <end position="33"/>
    </location>
</feature>
<evidence type="ECO:0000313" key="3">
    <source>
        <dbReference type="Proteomes" id="UP000076555"/>
    </source>
</evidence>
<dbReference type="EMBL" id="LWAJ01000010">
    <property type="protein sequence ID" value="KZL51708.1"/>
    <property type="molecule type" value="Genomic_DNA"/>
</dbReference>
<keyword evidence="1" id="KW-1133">Transmembrane helix</keyword>
<reference evidence="2 3" key="1">
    <citation type="submission" date="2016-04" db="EMBL/GenBank/DDBJ databases">
        <title>Draft Genome Assembly of the Bloom-forming Cyanobacterium Nodularia spumigena Strain CENA596 in Shrimp Production Ponds.</title>
        <authorList>
            <person name="Popin R.V."/>
            <person name="Rigonato J."/>
            <person name="Abreu V.A."/>
            <person name="Andreote A.P."/>
            <person name="Silveira S.B."/>
            <person name="Odebrecht C."/>
            <person name="Fiore M.F."/>
        </authorList>
    </citation>
    <scope>NUCLEOTIDE SEQUENCE [LARGE SCALE GENOMIC DNA]</scope>
    <source>
        <strain evidence="2 3">CENA596</strain>
    </source>
</reference>
<evidence type="ECO:0000256" key="1">
    <source>
        <dbReference type="SAM" id="Phobius"/>
    </source>
</evidence>
<organism evidence="2 3">
    <name type="scientific">Nodularia spumigena CENA596</name>
    <dbReference type="NCBI Taxonomy" id="1819295"/>
    <lineage>
        <taxon>Bacteria</taxon>
        <taxon>Bacillati</taxon>
        <taxon>Cyanobacteriota</taxon>
        <taxon>Cyanophyceae</taxon>
        <taxon>Nostocales</taxon>
        <taxon>Nodulariaceae</taxon>
        <taxon>Nodularia</taxon>
    </lineage>
</organism>
<dbReference type="RefSeq" id="WP_063871125.1">
    <property type="nucleotide sequence ID" value="NZ_CAWMRI010000010.1"/>
</dbReference>
<accession>A0A166KYY6</accession>
<feature type="transmembrane region" description="Helical" evidence="1">
    <location>
        <begin position="39"/>
        <end position="61"/>
    </location>
</feature>
<feature type="transmembrane region" description="Helical" evidence="1">
    <location>
        <begin position="113"/>
        <end position="131"/>
    </location>
</feature>
<dbReference type="AlphaFoldDB" id="A0A166KYY6"/>
<protein>
    <submittedName>
        <fullName evidence="2">Uncharacterized protein</fullName>
    </submittedName>
</protein>
<feature type="transmembrane region" description="Helical" evidence="1">
    <location>
        <begin position="73"/>
        <end position="93"/>
    </location>
</feature>
<keyword evidence="1" id="KW-0812">Transmembrane</keyword>
<evidence type="ECO:0000313" key="2">
    <source>
        <dbReference type="EMBL" id="KZL51708.1"/>
    </source>
</evidence>
<comment type="caution">
    <text evidence="2">The sequence shown here is derived from an EMBL/GenBank/DDBJ whole genome shotgun (WGS) entry which is preliminary data.</text>
</comment>
<proteinExistence type="predicted"/>
<keyword evidence="1" id="KW-0472">Membrane</keyword>
<name>A0A166KYY6_NODSP</name>